<dbReference type="AlphaFoldDB" id="A0A2J5HS42"/>
<accession>A0A2J5HS42</accession>
<evidence type="ECO:0000313" key="3">
    <source>
        <dbReference type="Proteomes" id="UP000235023"/>
    </source>
</evidence>
<feature type="chain" id="PRO_5014327003" description="Hydrophobin" evidence="1">
    <location>
        <begin position="20"/>
        <end position="243"/>
    </location>
</feature>
<evidence type="ECO:0008006" key="4">
    <source>
        <dbReference type="Google" id="ProtNLM"/>
    </source>
</evidence>
<sequence>MNLLAFLTLTLTTTTLAIADPSPTTTLSSLANASSSALASPENDTCPPSRRSKQCCTSVNGISDSIFGKIGKVIPILKDVKITSTAAFNCKGMKDDDPHDECLSDIMCCDGSPTVCFFLSPPSLSSYLSSIKWPYIHHIQEPSKMEHPHASLKPELMYKKQQNDESSYKLHCKPYDKAIQDKAKDEKLSEDSPLAAALDQASSADIYRNDEGASSTPVSSPVVGSSSFVASAAAVATPTPGEG</sequence>
<dbReference type="Proteomes" id="UP000235023">
    <property type="component" value="Unassembled WGS sequence"/>
</dbReference>
<dbReference type="EMBL" id="KZ559551">
    <property type="protein sequence ID" value="PLN80132.1"/>
    <property type="molecule type" value="Genomic_DNA"/>
</dbReference>
<evidence type="ECO:0000256" key="1">
    <source>
        <dbReference type="SAM" id="SignalP"/>
    </source>
</evidence>
<protein>
    <recommendedName>
        <fullName evidence="4">Hydrophobin</fullName>
    </recommendedName>
</protein>
<gene>
    <name evidence="2" type="ORF">BDW42DRAFT_117176</name>
</gene>
<dbReference type="OrthoDB" id="4292214at2759"/>
<proteinExistence type="predicted"/>
<name>A0A2J5HS42_9EURO</name>
<keyword evidence="1" id="KW-0732">Signal</keyword>
<reference evidence="3" key="1">
    <citation type="submission" date="2017-12" db="EMBL/GenBank/DDBJ databases">
        <authorList>
            <consortium name="DOE Joint Genome Institute"/>
            <person name="Mondo S.J."/>
            <person name="Kjaerbolling I."/>
            <person name="Vesth T.C."/>
            <person name="Frisvad J.C."/>
            <person name="Nybo J.L."/>
            <person name="Theobald S."/>
            <person name="Kuo A."/>
            <person name="Bowyer P."/>
            <person name="Matsuda Y."/>
            <person name="Lyhne E.K."/>
            <person name="Kogle M.E."/>
            <person name="Clum A."/>
            <person name="Lipzen A."/>
            <person name="Salamov A."/>
            <person name="Ngan C.Y."/>
            <person name="Daum C."/>
            <person name="Chiniquy J."/>
            <person name="Barry K."/>
            <person name="LaButti K."/>
            <person name="Haridas S."/>
            <person name="Simmons B.A."/>
            <person name="Magnuson J.K."/>
            <person name="Mortensen U.H."/>
            <person name="Larsen T.O."/>
            <person name="Grigoriev I.V."/>
            <person name="Baker S.E."/>
            <person name="Andersen M.R."/>
            <person name="Nordberg H.P."/>
            <person name="Cantor M.N."/>
            <person name="Hua S.X."/>
        </authorList>
    </citation>
    <scope>NUCLEOTIDE SEQUENCE [LARGE SCALE GENOMIC DNA]</scope>
    <source>
        <strain evidence="3">IBT 19404</strain>
    </source>
</reference>
<organism evidence="2 3">
    <name type="scientific">Aspergillus taichungensis</name>
    <dbReference type="NCBI Taxonomy" id="482145"/>
    <lineage>
        <taxon>Eukaryota</taxon>
        <taxon>Fungi</taxon>
        <taxon>Dikarya</taxon>
        <taxon>Ascomycota</taxon>
        <taxon>Pezizomycotina</taxon>
        <taxon>Eurotiomycetes</taxon>
        <taxon>Eurotiomycetidae</taxon>
        <taxon>Eurotiales</taxon>
        <taxon>Aspergillaceae</taxon>
        <taxon>Aspergillus</taxon>
        <taxon>Aspergillus subgen. Circumdati</taxon>
    </lineage>
</organism>
<feature type="signal peptide" evidence="1">
    <location>
        <begin position="1"/>
        <end position="19"/>
    </location>
</feature>
<keyword evidence="3" id="KW-1185">Reference proteome</keyword>
<evidence type="ECO:0000313" key="2">
    <source>
        <dbReference type="EMBL" id="PLN80132.1"/>
    </source>
</evidence>